<feature type="domain" description="Aminoacyl-transfer RNA synthetases class-II family profile" evidence="8">
    <location>
        <begin position="131"/>
        <end position="421"/>
    </location>
</feature>
<keyword evidence="2 7" id="KW-0436">Ligase</keyword>
<dbReference type="PROSITE" id="PS50862">
    <property type="entry name" value="AA_TRNA_LIGASE_II"/>
    <property type="match status" value="1"/>
</dbReference>
<keyword evidence="7" id="KW-0963">Cytoplasm</keyword>
<dbReference type="Pfam" id="PF01336">
    <property type="entry name" value="tRNA_anti-codon"/>
    <property type="match status" value="1"/>
</dbReference>
<protein>
    <recommendedName>
        <fullName evidence="7">Asparagine--tRNA ligase</fullName>
        <ecNumber evidence="7">6.1.1.22</ecNumber>
    </recommendedName>
    <alternativeName>
        <fullName evidence="7">Asparaginyl-tRNA synthetase</fullName>
        <shortName evidence="7">AsnRS</shortName>
    </alternativeName>
</protein>
<name>A0A2M6W206_9BACT</name>
<dbReference type="InterPro" id="IPR012340">
    <property type="entry name" value="NA-bd_OB-fold"/>
</dbReference>
<comment type="catalytic activity">
    <reaction evidence="7">
        <text>tRNA(Asn) + L-asparagine + ATP = L-asparaginyl-tRNA(Asn) + AMP + diphosphate + H(+)</text>
        <dbReference type="Rhea" id="RHEA:11180"/>
        <dbReference type="Rhea" id="RHEA-COMP:9659"/>
        <dbReference type="Rhea" id="RHEA-COMP:9674"/>
        <dbReference type="ChEBI" id="CHEBI:15378"/>
        <dbReference type="ChEBI" id="CHEBI:30616"/>
        <dbReference type="ChEBI" id="CHEBI:33019"/>
        <dbReference type="ChEBI" id="CHEBI:58048"/>
        <dbReference type="ChEBI" id="CHEBI:78442"/>
        <dbReference type="ChEBI" id="CHEBI:78515"/>
        <dbReference type="ChEBI" id="CHEBI:456215"/>
        <dbReference type="EC" id="6.1.1.22"/>
    </reaction>
</comment>
<dbReference type="CDD" id="cd00776">
    <property type="entry name" value="AsxRS_core"/>
    <property type="match status" value="1"/>
</dbReference>
<dbReference type="NCBIfam" id="NF003037">
    <property type="entry name" value="PRK03932.1"/>
    <property type="match status" value="1"/>
</dbReference>
<keyword evidence="3 7" id="KW-0547">Nucleotide-binding</keyword>
<reference evidence="10" key="1">
    <citation type="submission" date="2017-09" db="EMBL/GenBank/DDBJ databases">
        <title>Depth-based differentiation of microbial function through sediment-hosted aquifers and enrichment of novel symbionts in the deep terrestrial subsurface.</title>
        <authorList>
            <person name="Probst A.J."/>
            <person name="Ladd B."/>
            <person name="Jarett J.K."/>
            <person name="Geller-Mcgrath D.E."/>
            <person name="Sieber C.M.K."/>
            <person name="Emerson J.B."/>
            <person name="Anantharaman K."/>
            <person name="Thomas B.C."/>
            <person name="Malmstrom R."/>
            <person name="Stieglmeier M."/>
            <person name="Klingl A."/>
            <person name="Woyke T."/>
            <person name="Ryan C.M."/>
            <person name="Banfield J.F."/>
        </authorList>
    </citation>
    <scope>NUCLEOTIDE SEQUENCE [LARGE SCALE GENOMIC DNA]</scope>
</reference>
<dbReference type="InterPro" id="IPR004364">
    <property type="entry name" value="Aa-tRNA-synt_II"/>
</dbReference>
<organism evidence="9 10">
    <name type="scientific">Candidatus Magasanikbacteria bacterium CG10_big_fil_rev_8_21_14_0_10_43_6</name>
    <dbReference type="NCBI Taxonomy" id="1974650"/>
    <lineage>
        <taxon>Bacteria</taxon>
        <taxon>Candidatus Magasanikiibacteriota</taxon>
    </lineage>
</organism>
<comment type="subunit">
    <text evidence="7">Homodimer.</text>
</comment>
<comment type="subcellular location">
    <subcellularLocation>
        <location evidence="7">Cytoplasm</location>
    </subcellularLocation>
</comment>
<dbReference type="PANTHER" id="PTHR22594">
    <property type="entry name" value="ASPARTYL/LYSYL-TRNA SYNTHETASE"/>
    <property type="match status" value="1"/>
</dbReference>
<dbReference type="InterPro" id="IPR045864">
    <property type="entry name" value="aa-tRNA-synth_II/BPL/LPL"/>
</dbReference>
<dbReference type="GO" id="GO:0003676">
    <property type="term" value="F:nucleic acid binding"/>
    <property type="evidence" value="ECO:0007669"/>
    <property type="project" value="InterPro"/>
</dbReference>
<dbReference type="AlphaFoldDB" id="A0A2M6W206"/>
<gene>
    <name evidence="7" type="primary">asnS</name>
    <name evidence="9" type="ORF">COU33_01420</name>
</gene>
<dbReference type="InterPro" id="IPR004365">
    <property type="entry name" value="NA-bd_OB_tRNA"/>
</dbReference>
<accession>A0A2M6W206</accession>
<dbReference type="InterPro" id="IPR002312">
    <property type="entry name" value="Asp/Asn-tRNA-synth_IIb"/>
</dbReference>
<dbReference type="GO" id="GO:0005737">
    <property type="term" value="C:cytoplasm"/>
    <property type="evidence" value="ECO:0007669"/>
    <property type="project" value="UniProtKB-SubCell"/>
</dbReference>
<sequence length="431" mass="48992">MHILISDAGKHLDAKVTMRGWIYNKRSSGSIAFLELRDGSGFIQAVVSKKAVDEATWDAADQLTQESAVTITGAVSAHPKQDGVYELQVSNIHIVHIAAEYPIANKEHGPEFLMDNRHLWLRSKRQWAVQRIRDEVIRAIYSFYHERGYVKVDTPILTPNACEGATELFDIEYFDEGTMHLSQSGQLYLEAAIMSVGRGFDFGPVFRAEKSKTRKHLTEFWMMDAEAAFVEHDESLDIQEALIKYIAKSCLDHCKAEFTILERDTSKLEAMLDLPFERLTYTDAIEKLKTLGSDIAFGEDLGADDEEMLTKDSAVPVFIHKWPKAIKPFYMKQDPENAELVLNNDLIGIENAGEIIGGSQREDDYDKLQAEIIKEGLEGDEYAWYLDLRKYGSVPHSGYGLGLERVVRWMSGVQHIRETIPFPRMINRIRP</sequence>
<evidence type="ECO:0000256" key="3">
    <source>
        <dbReference type="ARBA" id="ARBA00022741"/>
    </source>
</evidence>
<dbReference type="GO" id="GO:0004816">
    <property type="term" value="F:asparagine-tRNA ligase activity"/>
    <property type="evidence" value="ECO:0007669"/>
    <property type="project" value="UniProtKB-UniRule"/>
</dbReference>
<dbReference type="Gene3D" id="3.30.930.10">
    <property type="entry name" value="Bira Bifunctional Protein, Domain 2"/>
    <property type="match status" value="1"/>
</dbReference>
<dbReference type="GO" id="GO:0005524">
    <property type="term" value="F:ATP binding"/>
    <property type="evidence" value="ECO:0007669"/>
    <property type="project" value="UniProtKB-UniRule"/>
</dbReference>
<dbReference type="EMBL" id="PFBZ01000060">
    <property type="protein sequence ID" value="PIT86750.1"/>
    <property type="molecule type" value="Genomic_DNA"/>
</dbReference>
<dbReference type="Gene3D" id="2.40.50.140">
    <property type="entry name" value="Nucleic acid-binding proteins"/>
    <property type="match status" value="1"/>
</dbReference>
<dbReference type="NCBIfam" id="TIGR00457">
    <property type="entry name" value="asnS"/>
    <property type="match status" value="1"/>
</dbReference>
<evidence type="ECO:0000259" key="8">
    <source>
        <dbReference type="PROSITE" id="PS50862"/>
    </source>
</evidence>
<dbReference type="GO" id="GO:0006421">
    <property type="term" value="P:asparaginyl-tRNA aminoacylation"/>
    <property type="evidence" value="ECO:0007669"/>
    <property type="project" value="UniProtKB-UniRule"/>
</dbReference>
<evidence type="ECO:0000256" key="2">
    <source>
        <dbReference type="ARBA" id="ARBA00022598"/>
    </source>
</evidence>
<dbReference type="PRINTS" id="PR01042">
    <property type="entry name" value="TRNASYNTHASP"/>
</dbReference>
<evidence type="ECO:0000256" key="4">
    <source>
        <dbReference type="ARBA" id="ARBA00022840"/>
    </source>
</evidence>
<dbReference type="EC" id="6.1.1.22" evidence="7"/>
<dbReference type="InterPro" id="IPR006195">
    <property type="entry name" value="aa-tRNA-synth_II"/>
</dbReference>
<evidence type="ECO:0000256" key="7">
    <source>
        <dbReference type="HAMAP-Rule" id="MF_00534"/>
    </source>
</evidence>
<keyword evidence="6 7" id="KW-0030">Aminoacyl-tRNA synthetase</keyword>
<dbReference type="InterPro" id="IPR004522">
    <property type="entry name" value="Asn-tRNA-ligase"/>
</dbReference>
<evidence type="ECO:0000313" key="9">
    <source>
        <dbReference type="EMBL" id="PIT86750.1"/>
    </source>
</evidence>
<keyword evidence="5 7" id="KW-0648">Protein biosynthesis</keyword>
<proteinExistence type="inferred from homology"/>
<keyword evidence="4 7" id="KW-0067">ATP-binding</keyword>
<dbReference type="Proteomes" id="UP000229362">
    <property type="component" value="Unassembled WGS sequence"/>
</dbReference>
<dbReference type="SUPFAM" id="SSF50249">
    <property type="entry name" value="Nucleic acid-binding proteins"/>
    <property type="match status" value="1"/>
</dbReference>
<comment type="similarity">
    <text evidence="1 7">Belongs to the class-II aminoacyl-tRNA synthetase family.</text>
</comment>
<evidence type="ECO:0000256" key="5">
    <source>
        <dbReference type="ARBA" id="ARBA00022917"/>
    </source>
</evidence>
<evidence type="ECO:0000256" key="1">
    <source>
        <dbReference type="ARBA" id="ARBA00008226"/>
    </source>
</evidence>
<dbReference type="SUPFAM" id="SSF55681">
    <property type="entry name" value="Class II aaRS and biotin synthetases"/>
    <property type="match status" value="1"/>
</dbReference>
<dbReference type="Pfam" id="PF00152">
    <property type="entry name" value="tRNA-synt_2"/>
    <property type="match status" value="1"/>
</dbReference>
<comment type="caution">
    <text evidence="9">The sequence shown here is derived from an EMBL/GenBank/DDBJ whole genome shotgun (WGS) entry which is preliminary data.</text>
</comment>
<dbReference type="HAMAP" id="MF_00534">
    <property type="entry name" value="Asn_tRNA_synth"/>
    <property type="match status" value="1"/>
</dbReference>
<evidence type="ECO:0000313" key="10">
    <source>
        <dbReference type="Proteomes" id="UP000229362"/>
    </source>
</evidence>
<dbReference type="PANTHER" id="PTHR22594:SF34">
    <property type="entry name" value="ASPARAGINE--TRNA LIGASE, MITOCHONDRIAL-RELATED"/>
    <property type="match status" value="1"/>
</dbReference>
<evidence type="ECO:0000256" key="6">
    <source>
        <dbReference type="ARBA" id="ARBA00023146"/>
    </source>
</evidence>